<gene>
    <name evidence="1" type="ORF">RhiirA4_462352</name>
</gene>
<dbReference type="VEuPathDB" id="FungiDB:RhiirA1_390876"/>
<dbReference type="EMBL" id="LLXI01000527">
    <property type="protein sequence ID" value="PKY47226.1"/>
    <property type="molecule type" value="Genomic_DNA"/>
</dbReference>
<protein>
    <submittedName>
        <fullName evidence="1">Uncharacterized protein</fullName>
    </submittedName>
</protein>
<dbReference type="Proteomes" id="UP000234323">
    <property type="component" value="Unassembled WGS sequence"/>
</dbReference>
<evidence type="ECO:0000313" key="1">
    <source>
        <dbReference type="EMBL" id="PKY47226.1"/>
    </source>
</evidence>
<evidence type="ECO:0000313" key="2">
    <source>
        <dbReference type="Proteomes" id="UP000234323"/>
    </source>
</evidence>
<proteinExistence type="predicted"/>
<name>A0A2I1GKR8_9GLOM</name>
<keyword evidence="2" id="KW-1185">Reference proteome</keyword>
<sequence length="211" mass="24333">MVQVSKITKRRKSIMRTTIKTRNFKTSHKEAFFQTSRTWRFSLNNPKNHKVIRKPRKQETNQSMIKNTSKNDKSRIIQEIYEMFNETFNVDDIDDLDDLDVEMSEMNDDVDNDIDEEIVDEEIVDEEIVDEEMVDAEDNNCDKCTTDVHVDVNKTSVANQVTENDTSSIAQSLDPLGPCGGVSDTKDKGVKYDFICDCCKSKFKIQILLSI</sequence>
<comment type="caution">
    <text evidence="1">The sequence shown here is derived from an EMBL/GenBank/DDBJ whole genome shotgun (WGS) entry which is preliminary data.</text>
</comment>
<dbReference type="VEuPathDB" id="FungiDB:RhiirFUN_025460"/>
<reference evidence="1 2" key="1">
    <citation type="submission" date="2015-10" db="EMBL/GenBank/DDBJ databases">
        <title>Genome analyses suggest a sexual origin of heterokaryosis in a supposedly ancient asexual fungus.</title>
        <authorList>
            <person name="Ropars J."/>
            <person name="Sedzielewska K."/>
            <person name="Noel J."/>
            <person name="Charron P."/>
            <person name="Farinelli L."/>
            <person name="Marton T."/>
            <person name="Kruger M."/>
            <person name="Pelin A."/>
            <person name="Brachmann A."/>
            <person name="Corradi N."/>
        </authorList>
    </citation>
    <scope>NUCLEOTIDE SEQUENCE [LARGE SCALE GENOMIC DNA]</scope>
    <source>
        <strain evidence="1 2">A4</strain>
    </source>
</reference>
<dbReference type="OrthoDB" id="2390304at2759"/>
<dbReference type="AlphaFoldDB" id="A0A2I1GKR8"/>
<organism evidence="1 2">
    <name type="scientific">Rhizophagus irregularis</name>
    <dbReference type="NCBI Taxonomy" id="588596"/>
    <lineage>
        <taxon>Eukaryota</taxon>
        <taxon>Fungi</taxon>
        <taxon>Fungi incertae sedis</taxon>
        <taxon>Mucoromycota</taxon>
        <taxon>Glomeromycotina</taxon>
        <taxon>Glomeromycetes</taxon>
        <taxon>Glomerales</taxon>
        <taxon>Glomeraceae</taxon>
        <taxon>Rhizophagus</taxon>
    </lineage>
</organism>
<dbReference type="VEuPathDB" id="FungiDB:FUN_022591"/>
<accession>A0A2I1GKR8</accession>